<feature type="region of interest" description="Disordered" evidence="1">
    <location>
        <begin position="176"/>
        <end position="274"/>
    </location>
</feature>
<feature type="compositionally biased region" description="Polar residues" evidence="1">
    <location>
        <begin position="205"/>
        <end position="221"/>
    </location>
</feature>
<sequence>MAQVLAPIVQTSGSITMLHTPADAFQNNNNSQPHHQQSRSAQMPRSHLYNTQTGGTGYRGASSAPIAAYAFQSTPPLRQEANRTSSAPGNIYGQPTFQTPNASKLGHPSHPSSSSDSTISTSSSNRSVPAQPYASKDDTALSNQRTMPGRANDDMVRRSMMETHSVSAISISTSVPDLSFSSSFDTPVKPLADRYRRGGPRRADSSNSTITGSSTPNQAPQLPNPLIVPPGSRLANVPPFTTANPNAQSRPSHNRANSADDMQIGRESSSDAAKRYRRRSLGGFEANALAYKASATGSNQRPTTGAVSPKRPVVQEAKPQMGSSRPGSSHERHGSGGSAASNSTPTRPVSARRDSAASRGSNHGPSTTSNARPHTANPSSRGPTETKRVATPSPLSKPITAADNDATSLSKATAPSSTPSAAVQQLTALNDKEANKGMKSRLRRAFSFGSAAELRRASAENNLSAERARLRKERYQDDMEAEHDAIAAKQEAAGIGAGIYSGQGGFSGSTDNLSISSTASSASIMLRKMGSNMKRGSRSIKGLFRPKSVIGVPAADSAVTQPSVGQVSMVTVEAEREKVNVNANPHDQAGGGTGYPKLERNSLDAARAGIPDAPGSSSGNGPNADAWSRKSIIGGERERAEVLSSMKKGILKRKGTGSPVQSPVVRPADVALPTDTPKSSAPSTPIDDPARSVHVHINGEDYFAGGPRLPNPSTRSLPNTPHGNRNISFNTRVQFHDAWSSSEYDRRGDIATCNRLTPILAQQIKEELNTFKMYTNSPNLTRISFNDHAFHLEILASW</sequence>
<protein>
    <submittedName>
        <fullName evidence="2">Uncharacterized protein</fullName>
    </submittedName>
</protein>
<feature type="region of interest" description="Disordered" evidence="1">
    <location>
        <begin position="75"/>
        <end position="155"/>
    </location>
</feature>
<dbReference type="GO" id="GO:0003779">
    <property type="term" value="F:actin binding"/>
    <property type="evidence" value="ECO:0007669"/>
    <property type="project" value="TreeGrafter"/>
</dbReference>
<feature type="compositionally biased region" description="Polar residues" evidence="1">
    <location>
        <begin position="176"/>
        <end position="185"/>
    </location>
</feature>
<feature type="compositionally biased region" description="Polar residues" evidence="1">
    <location>
        <begin position="239"/>
        <end position="257"/>
    </location>
</feature>
<accession>A0A6A6QYL6</accession>
<feature type="compositionally biased region" description="Low complexity" evidence="1">
    <location>
        <begin position="108"/>
        <end position="124"/>
    </location>
</feature>
<feature type="region of interest" description="Disordered" evidence="1">
    <location>
        <begin position="578"/>
        <end position="632"/>
    </location>
</feature>
<feature type="region of interest" description="Disordered" evidence="1">
    <location>
        <begin position="293"/>
        <end position="422"/>
    </location>
</feature>
<organism evidence="2 3">
    <name type="scientific">Lophium mytilinum</name>
    <dbReference type="NCBI Taxonomy" id="390894"/>
    <lineage>
        <taxon>Eukaryota</taxon>
        <taxon>Fungi</taxon>
        <taxon>Dikarya</taxon>
        <taxon>Ascomycota</taxon>
        <taxon>Pezizomycotina</taxon>
        <taxon>Dothideomycetes</taxon>
        <taxon>Pleosporomycetidae</taxon>
        <taxon>Mytilinidiales</taxon>
        <taxon>Mytilinidiaceae</taxon>
        <taxon>Lophium</taxon>
    </lineage>
</organism>
<evidence type="ECO:0000256" key="1">
    <source>
        <dbReference type="SAM" id="MobiDB-lite"/>
    </source>
</evidence>
<feature type="compositionally biased region" description="Polar residues" evidence="1">
    <location>
        <begin position="295"/>
        <end position="306"/>
    </location>
</feature>
<dbReference type="GO" id="GO:0030036">
    <property type="term" value="P:actin cytoskeleton organization"/>
    <property type="evidence" value="ECO:0007669"/>
    <property type="project" value="TreeGrafter"/>
</dbReference>
<dbReference type="Proteomes" id="UP000799750">
    <property type="component" value="Unassembled WGS sequence"/>
</dbReference>
<feature type="compositionally biased region" description="Polar residues" evidence="1">
    <location>
        <begin position="39"/>
        <end position="53"/>
    </location>
</feature>
<feature type="region of interest" description="Disordered" evidence="1">
    <location>
        <begin position="23"/>
        <end position="60"/>
    </location>
</feature>
<evidence type="ECO:0000313" key="2">
    <source>
        <dbReference type="EMBL" id="KAF2497164.1"/>
    </source>
</evidence>
<evidence type="ECO:0000313" key="3">
    <source>
        <dbReference type="Proteomes" id="UP000799750"/>
    </source>
</evidence>
<dbReference type="PANTHER" id="PTHR12751:SF18">
    <property type="entry name" value="PHOSPHATASE AND ACTIN REGULATOR 1"/>
    <property type="match status" value="1"/>
</dbReference>
<proteinExistence type="predicted"/>
<feature type="compositionally biased region" description="Polar residues" evidence="1">
    <location>
        <begin position="360"/>
        <end position="383"/>
    </location>
</feature>
<gene>
    <name evidence="2" type="ORF">BU16DRAFT_351603</name>
</gene>
<dbReference type="OrthoDB" id="5563016at2759"/>
<feature type="compositionally biased region" description="Low complexity" evidence="1">
    <location>
        <begin position="26"/>
        <end position="35"/>
    </location>
</feature>
<feature type="compositionally biased region" description="Low complexity" evidence="1">
    <location>
        <begin position="406"/>
        <end position="422"/>
    </location>
</feature>
<feature type="compositionally biased region" description="Basic and acidic residues" evidence="1">
    <location>
        <begin position="191"/>
        <end position="204"/>
    </location>
</feature>
<feature type="region of interest" description="Disordered" evidence="1">
    <location>
        <begin position="646"/>
        <end position="690"/>
    </location>
</feature>
<dbReference type="EMBL" id="MU004187">
    <property type="protein sequence ID" value="KAF2497164.1"/>
    <property type="molecule type" value="Genomic_DNA"/>
</dbReference>
<dbReference type="AlphaFoldDB" id="A0A6A6QYL6"/>
<reference evidence="2" key="1">
    <citation type="journal article" date="2020" name="Stud. Mycol.">
        <title>101 Dothideomycetes genomes: a test case for predicting lifestyles and emergence of pathogens.</title>
        <authorList>
            <person name="Haridas S."/>
            <person name="Albert R."/>
            <person name="Binder M."/>
            <person name="Bloem J."/>
            <person name="Labutti K."/>
            <person name="Salamov A."/>
            <person name="Andreopoulos B."/>
            <person name="Baker S."/>
            <person name="Barry K."/>
            <person name="Bills G."/>
            <person name="Bluhm B."/>
            <person name="Cannon C."/>
            <person name="Castanera R."/>
            <person name="Culley D."/>
            <person name="Daum C."/>
            <person name="Ezra D."/>
            <person name="Gonzalez J."/>
            <person name="Henrissat B."/>
            <person name="Kuo A."/>
            <person name="Liang C."/>
            <person name="Lipzen A."/>
            <person name="Lutzoni F."/>
            <person name="Magnuson J."/>
            <person name="Mondo S."/>
            <person name="Nolan M."/>
            <person name="Ohm R."/>
            <person name="Pangilinan J."/>
            <person name="Park H.-J."/>
            <person name="Ramirez L."/>
            <person name="Alfaro M."/>
            <person name="Sun H."/>
            <person name="Tritt A."/>
            <person name="Yoshinaga Y."/>
            <person name="Zwiers L.-H."/>
            <person name="Turgeon B."/>
            <person name="Goodwin S."/>
            <person name="Spatafora J."/>
            <person name="Crous P."/>
            <person name="Grigoriev I."/>
        </authorList>
    </citation>
    <scope>NUCLEOTIDE SEQUENCE</scope>
    <source>
        <strain evidence="2">CBS 269.34</strain>
    </source>
</reference>
<dbReference type="PANTHER" id="PTHR12751">
    <property type="entry name" value="PHOSPHATASE AND ACTIN REGULATOR PHACTR"/>
    <property type="match status" value="1"/>
</dbReference>
<name>A0A6A6QYL6_9PEZI</name>
<feature type="compositionally biased region" description="Polar residues" evidence="1">
    <location>
        <begin position="75"/>
        <end position="102"/>
    </location>
</feature>
<keyword evidence="3" id="KW-1185">Reference proteome</keyword>